<feature type="compositionally biased region" description="Basic and acidic residues" evidence="1">
    <location>
        <begin position="88"/>
        <end position="98"/>
    </location>
</feature>
<dbReference type="Pfam" id="PF18448">
    <property type="entry name" value="CBM46"/>
    <property type="match status" value="1"/>
</dbReference>
<dbReference type="InterPro" id="IPR040946">
    <property type="entry name" value="CBM46"/>
</dbReference>
<proteinExistence type="predicted"/>
<accession>A0ABT9UCE8</accession>
<feature type="region of interest" description="Disordered" evidence="1">
    <location>
        <begin position="39"/>
        <end position="98"/>
    </location>
</feature>
<organism evidence="3 4">
    <name type="scientific">Paenibacillus harenae</name>
    <dbReference type="NCBI Taxonomy" id="306543"/>
    <lineage>
        <taxon>Bacteria</taxon>
        <taxon>Bacillati</taxon>
        <taxon>Bacillota</taxon>
        <taxon>Bacilli</taxon>
        <taxon>Bacillales</taxon>
        <taxon>Paenibacillaceae</taxon>
        <taxon>Paenibacillus</taxon>
    </lineage>
</organism>
<gene>
    <name evidence="3" type="ORF">J2T15_006133</name>
</gene>
<evidence type="ECO:0000256" key="1">
    <source>
        <dbReference type="SAM" id="MobiDB-lite"/>
    </source>
</evidence>
<reference evidence="3 4" key="1">
    <citation type="submission" date="2023-07" db="EMBL/GenBank/DDBJ databases">
        <title>Sorghum-associated microbial communities from plants grown in Nebraska, USA.</title>
        <authorList>
            <person name="Schachtman D."/>
        </authorList>
    </citation>
    <scope>NUCLEOTIDE SEQUENCE [LARGE SCALE GENOMIC DNA]</scope>
    <source>
        <strain evidence="3 4">CC482</strain>
    </source>
</reference>
<sequence length="98" mass="10926">MVDLTTEFFNEVNDGEVMLKLHFWSRAVFDYRLSVSGSKVTGTPLADEADGQEQSEGADDSVQSVEEVSASDDETSKQAEQNRIYESFGRRADHGFAR</sequence>
<evidence type="ECO:0000313" key="3">
    <source>
        <dbReference type="EMBL" id="MDQ0116651.1"/>
    </source>
</evidence>
<name>A0ABT9UCE8_PAEHA</name>
<feature type="domain" description="Endoglucanase B carbohydrate binding" evidence="2">
    <location>
        <begin position="2"/>
        <end position="43"/>
    </location>
</feature>
<feature type="compositionally biased region" description="Acidic residues" evidence="1">
    <location>
        <begin position="47"/>
        <end position="59"/>
    </location>
</feature>
<dbReference type="Proteomes" id="UP001229346">
    <property type="component" value="Unassembled WGS sequence"/>
</dbReference>
<evidence type="ECO:0000313" key="4">
    <source>
        <dbReference type="Proteomes" id="UP001229346"/>
    </source>
</evidence>
<evidence type="ECO:0000259" key="2">
    <source>
        <dbReference type="Pfam" id="PF18448"/>
    </source>
</evidence>
<keyword evidence="4" id="KW-1185">Reference proteome</keyword>
<protein>
    <recommendedName>
        <fullName evidence="2">Endoglucanase B carbohydrate binding domain-containing protein</fullName>
    </recommendedName>
</protein>
<comment type="caution">
    <text evidence="3">The sequence shown here is derived from an EMBL/GenBank/DDBJ whole genome shotgun (WGS) entry which is preliminary data.</text>
</comment>
<dbReference type="EMBL" id="JAUSSU010000022">
    <property type="protein sequence ID" value="MDQ0116651.1"/>
    <property type="molecule type" value="Genomic_DNA"/>
</dbReference>